<dbReference type="AlphaFoldDB" id="A0A0D2N0D3"/>
<dbReference type="InterPro" id="IPR006214">
    <property type="entry name" value="Bax_inhibitor_1-related"/>
</dbReference>
<evidence type="ECO:0008006" key="9">
    <source>
        <dbReference type="Google" id="ProtNLM"/>
    </source>
</evidence>
<feature type="transmembrane region" description="Helical" evidence="6">
    <location>
        <begin position="159"/>
        <end position="179"/>
    </location>
</feature>
<feature type="transmembrane region" description="Helical" evidence="6">
    <location>
        <begin position="278"/>
        <end position="296"/>
    </location>
</feature>
<dbReference type="PANTHER" id="PTHR23291">
    <property type="entry name" value="BAX INHIBITOR-RELATED"/>
    <property type="match status" value="1"/>
</dbReference>
<comment type="subcellular location">
    <subcellularLocation>
        <location evidence="1">Membrane</location>
        <topology evidence="1">Multi-pass membrane protein</topology>
    </subcellularLocation>
</comment>
<evidence type="ECO:0000256" key="2">
    <source>
        <dbReference type="ARBA" id="ARBA00022692"/>
    </source>
</evidence>
<dbReference type="Proteomes" id="UP000054498">
    <property type="component" value="Unassembled WGS sequence"/>
</dbReference>
<feature type="transmembrane region" description="Helical" evidence="6">
    <location>
        <begin position="302"/>
        <end position="320"/>
    </location>
</feature>
<evidence type="ECO:0000256" key="5">
    <source>
        <dbReference type="SAM" id="MobiDB-lite"/>
    </source>
</evidence>
<dbReference type="GeneID" id="25741066"/>
<keyword evidence="2 6" id="KW-0812">Transmembrane</keyword>
<dbReference type="Pfam" id="PF01027">
    <property type="entry name" value="Bax1-I"/>
    <property type="match status" value="1"/>
</dbReference>
<dbReference type="EMBL" id="KK101747">
    <property type="protein sequence ID" value="KIY99770.1"/>
    <property type="molecule type" value="Genomic_DNA"/>
</dbReference>
<keyword evidence="3 6" id="KW-1133">Transmembrane helix</keyword>
<dbReference type="GO" id="GO:0016020">
    <property type="term" value="C:membrane"/>
    <property type="evidence" value="ECO:0007669"/>
    <property type="project" value="UniProtKB-SubCell"/>
</dbReference>
<dbReference type="STRING" id="145388.A0A0D2N0D3"/>
<evidence type="ECO:0000313" key="7">
    <source>
        <dbReference type="EMBL" id="KIY99770.1"/>
    </source>
</evidence>
<evidence type="ECO:0000256" key="3">
    <source>
        <dbReference type="ARBA" id="ARBA00022989"/>
    </source>
</evidence>
<dbReference type="KEGG" id="mng:MNEG_8190"/>
<reference evidence="7 8" key="1">
    <citation type="journal article" date="2013" name="BMC Genomics">
        <title>Reconstruction of the lipid metabolism for the microalga Monoraphidium neglectum from its genome sequence reveals characteristics suitable for biofuel production.</title>
        <authorList>
            <person name="Bogen C."/>
            <person name="Al-Dilaimi A."/>
            <person name="Albersmeier A."/>
            <person name="Wichmann J."/>
            <person name="Grundmann M."/>
            <person name="Rupp O."/>
            <person name="Lauersen K.J."/>
            <person name="Blifernez-Klassen O."/>
            <person name="Kalinowski J."/>
            <person name="Goesmann A."/>
            <person name="Mussgnug J.H."/>
            <person name="Kruse O."/>
        </authorList>
    </citation>
    <scope>NUCLEOTIDE SEQUENCE [LARGE SCALE GENOMIC DNA]</scope>
    <source>
        <strain evidence="7 8">SAG 48.87</strain>
    </source>
</reference>
<feature type="region of interest" description="Disordered" evidence="5">
    <location>
        <begin position="1"/>
        <end position="75"/>
    </location>
</feature>
<feature type="transmembrane region" description="Helical" evidence="6">
    <location>
        <begin position="221"/>
        <end position="243"/>
    </location>
</feature>
<accession>A0A0D2N0D3</accession>
<name>A0A0D2N0D3_9CHLO</name>
<evidence type="ECO:0000256" key="6">
    <source>
        <dbReference type="SAM" id="Phobius"/>
    </source>
</evidence>
<evidence type="ECO:0000256" key="1">
    <source>
        <dbReference type="ARBA" id="ARBA00004141"/>
    </source>
</evidence>
<sequence length="366" mass="37499">MKQPDAYDDVAPSAPCAIAPGATWQGAPPPGFSPGHPPPPGAGLPVSRAAMQPNHSMTGATPGWGGVPPPLPPGAAAIGPGGVPYSYQYASAPSPDPTAPLLTPAPHYRAGPAPPPGFGGAGGGGYFGGGGYPNGGDFGMGTDLLYATRAMRHGFLRKVLGIVCAQLLLTAAIAAPFPFGPGRAWLSHNQWAVPLAAIVTFGTLICLVCSESARRSFPSNILLLGVFTAAQGVLVGVSCAAYSTPTVLMAVVMTAAVSLALVAYAMQTRYDFTASGGMLYSAVWILLLGTLASALLPRLKVLDLLIAGSGALVFCCYLVYDVQLLISGEHSVSISVDEPIVAALNIYVDLINVFLFILQLLGREDD</sequence>
<keyword evidence="8" id="KW-1185">Reference proteome</keyword>
<keyword evidence="4 6" id="KW-0472">Membrane</keyword>
<feature type="transmembrane region" description="Helical" evidence="6">
    <location>
        <begin position="191"/>
        <end position="209"/>
    </location>
</feature>
<dbReference type="PANTHER" id="PTHR23291:SF50">
    <property type="entry name" value="PROTEIN LIFEGUARD 4"/>
    <property type="match status" value="1"/>
</dbReference>
<dbReference type="CDD" id="cd10428">
    <property type="entry name" value="LFG_like"/>
    <property type="match status" value="1"/>
</dbReference>
<protein>
    <recommendedName>
        <fullName evidence="9">Transmembrane BAX inhibitor motif-containing protein 4</fullName>
    </recommendedName>
</protein>
<dbReference type="OrthoDB" id="7933078at2759"/>
<evidence type="ECO:0000256" key="4">
    <source>
        <dbReference type="ARBA" id="ARBA00023136"/>
    </source>
</evidence>
<feature type="compositionally biased region" description="Pro residues" evidence="5">
    <location>
        <begin position="27"/>
        <end position="42"/>
    </location>
</feature>
<feature type="transmembrane region" description="Helical" evidence="6">
    <location>
        <begin position="249"/>
        <end position="266"/>
    </location>
</feature>
<gene>
    <name evidence="7" type="ORF">MNEG_8190</name>
</gene>
<evidence type="ECO:0000313" key="8">
    <source>
        <dbReference type="Proteomes" id="UP000054498"/>
    </source>
</evidence>
<proteinExistence type="predicted"/>
<dbReference type="RefSeq" id="XP_013898790.1">
    <property type="nucleotide sequence ID" value="XM_014043336.1"/>
</dbReference>
<feature type="transmembrane region" description="Helical" evidence="6">
    <location>
        <begin position="340"/>
        <end position="361"/>
    </location>
</feature>
<organism evidence="7 8">
    <name type="scientific">Monoraphidium neglectum</name>
    <dbReference type="NCBI Taxonomy" id="145388"/>
    <lineage>
        <taxon>Eukaryota</taxon>
        <taxon>Viridiplantae</taxon>
        <taxon>Chlorophyta</taxon>
        <taxon>core chlorophytes</taxon>
        <taxon>Chlorophyceae</taxon>
        <taxon>CS clade</taxon>
        <taxon>Sphaeropleales</taxon>
        <taxon>Selenastraceae</taxon>
        <taxon>Monoraphidium</taxon>
    </lineage>
</organism>